<organism evidence="4 5">
    <name type="scientific">Brucella tritici</name>
    <dbReference type="NCBI Taxonomy" id="94626"/>
    <lineage>
        <taxon>Bacteria</taxon>
        <taxon>Pseudomonadati</taxon>
        <taxon>Pseudomonadota</taxon>
        <taxon>Alphaproteobacteria</taxon>
        <taxon>Hyphomicrobiales</taxon>
        <taxon>Brucellaceae</taxon>
        <taxon>Brucella/Ochrobactrum group</taxon>
        <taxon>Brucella</taxon>
    </lineage>
</organism>
<dbReference type="GO" id="GO:0006508">
    <property type="term" value="P:proteolysis"/>
    <property type="evidence" value="ECO:0007669"/>
    <property type="project" value="UniProtKB-KW"/>
</dbReference>
<dbReference type="GO" id="GO:0046872">
    <property type="term" value="F:metal ion binding"/>
    <property type="evidence" value="ECO:0007669"/>
    <property type="project" value="UniProtKB-KW"/>
</dbReference>
<keyword evidence="1" id="KW-0645">Protease</keyword>
<dbReference type="EMBL" id="WBVY01000013">
    <property type="protein sequence ID" value="KAB2654608.1"/>
    <property type="molecule type" value="Genomic_DNA"/>
</dbReference>
<feature type="domain" description="Microcystin LR degradation protein MlrC C-terminal" evidence="2">
    <location>
        <begin position="298"/>
        <end position="479"/>
    </location>
</feature>
<evidence type="ECO:0000259" key="3">
    <source>
        <dbReference type="Pfam" id="PF07364"/>
    </source>
</evidence>
<comment type="similarity">
    <text evidence="1">Belongs to the peptidase M81 family.</text>
</comment>
<dbReference type="Proteomes" id="UP000460650">
    <property type="component" value="Unassembled WGS sequence"/>
</dbReference>
<keyword evidence="1" id="KW-0378">Hydrolase</keyword>
<feature type="domain" description="Microcystin LR degradation protein MlrC N-terminal" evidence="3">
    <location>
        <begin position="2"/>
        <end position="284"/>
    </location>
</feature>
<evidence type="ECO:0000313" key="4">
    <source>
        <dbReference type="EMBL" id="KAB2654608.1"/>
    </source>
</evidence>
<dbReference type="RefSeq" id="WP_151610691.1">
    <property type="nucleotide sequence ID" value="NZ_WBVY01000013.1"/>
</dbReference>
<protein>
    <recommendedName>
        <fullName evidence="1">Microcystinase C</fullName>
        <shortName evidence="1">MlrC</shortName>
    </recommendedName>
</protein>
<dbReference type="InterPro" id="IPR009197">
    <property type="entry name" value="MlrC"/>
</dbReference>
<dbReference type="Pfam" id="PF07171">
    <property type="entry name" value="MlrC_C"/>
    <property type="match status" value="1"/>
</dbReference>
<evidence type="ECO:0000313" key="5">
    <source>
        <dbReference type="Proteomes" id="UP000460650"/>
    </source>
</evidence>
<sequence>MRLVIARLNHETNTFSPVATPLASFDPQWGEAALAFGRGSNTALGAFIAYATKIKAEMVIPLAATANPSGTVDDDAFETMAGAIVAAVARGCDAVLLDLHGAMVTKSHDDGEGELLARIRQVAPSTPIGVALDMHGNITPAIIVNSDCIVGFKTYPHVDMYATGEHVVRIMDAMLERGMRPYQVMCHPPMLASTLCMNTNNDCAMTDLVDLARQAERRDGVLAVTVFGGFPIADIAETGLSVVVVANEPAVGQEVARDIAQAAWQRREELVYREEPLQDSLARAVKAASSPGTGPVLLLDHGDNCMSGGTCDNVDVLRSALARGMAGIVAGPICDPETVRQLTEAGVGAQMKIDLGNRLQAEGFDRMEPPLRLFGRVGAVSDGQYIVSGPIYTGQVCRMGKAVKFVTADAIILITERPHEPWDLGVFTSTDIDPLAARFLILKSRMYCRPVFEPLSRATIECASFGVTSSNFDNYSFTRLARPIYPLDPQTGFDR</sequence>
<accession>A0A7V8B0G7</accession>
<dbReference type="PIRSF" id="PIRSF012702">
    <property type="entry name" value="UCP012702"/>
    <property type="match status" value="1"/>
</dbReference>
<proteinExistence type="inferred from homology"/>
<evidence type="ECO:0000256" key="1">
    <source>
        <dbReference type="PIRNR" id="PIRNR012702"/>
    </source>
</evidence>
<dbReference type="InterPro" id="IPR010799">
    <property type="entry name" value="MlrC_C"/>
</dbReference>
<dbReference type="InterPro" id="IPR015995">
    <property type="entry name" value="MlrC_N"/>
</dbReference>
<name>A0A7V8B0G7_9HYPH</name>
<dbReference type="GO" id="GO:0008237">
    <property type="term" value="F:metallopeptidase activity"/>
    <property type="evidence" value="ECO:0007669"/>
    <property type="project" value="UniProtKB-KW"/>
</dbReference>
<keyword evidence="1" id="KW-0479">Metal-binding</keyword>
<reference evidence="4 5" key="1">
    <citation type="submission" date="2019-09" db="EMBL/GenBank/DDBJ databases">
        <title>Taxonomic organization of the family Brucellaceae based on a phylogenomic approach.</title>
        <authorList>
            <person name="Leclercq S."/>
            <person name="Cloeckaert A."/>
            <person name="Zygmunt M.S."/>
        </authorList>
    </citation>
    <scope>NUCLEOTIDE SEQUENCE [LARGE SCALE GENOMIC DNA]</scope>
    <source>
        <strain evidence="4 5">TA93</strain>
    </source>
</reference>
<comment type="function">
    <text evidence="1">Involved in peptidolytic degradation of cyclic heptapeptide hepatotoxin microcystin (MC).</text>
</comment>
<dbReference type="Pfam" id="PF07364">
    <property type="entry name" value="DUF1485"/>
    <property type="match status" value="1"/>
</dbReference>
<gene>
    <name evidence="4" type="ORF">F9K94_23865</name>
</gene>
<comment type="caution">
    <text evidence="4">The sequence shown here is derived from an EMBL/GenBank/DDBJ whole genome shotgun (WGS) entry which is preliminary data.</text>
</comment>
<comment type="cofactor">
    <cofactor evidence="1">
        <name>Zn(2+)</name>
        <dbReference type="ChEBI" id="CHEBI:29105"/>
    </cofactor>
    <text evidence="1">Binds 1 zinc ion per subunit.</text>
</comment>
<dbReference type="AlphaFoldDB" id="A0A7V8B0G7"/>
<evidence type="ECO:0000259" key="2">
    <source>
        <dbReference type="Pfam" id="PF07171"/>
    </source>
</evidence>
<keyword evidence="1" id="KW-0482">Metalloprotease</keyword>